<evidence type="ECO:0000313" key="2">
    <source>
        <dbReference type="Proteomes" id="UP000662770"/>
    </source>
</evidence>
<proteinExistence type="predicted"/>
<sequence>MKKYGLLAALLLIVIVLGYGLWPSASSRSEVDSALTNELLQDDSTDSIAMSKTAAETAAKSSTRQIDSAPISAEAERLRISELMASCDGTKINHTLDEDAAAFEAQRDNYIDNMGKSDDALQQLAYFYLQKNANDLDKTQSLLALSKQYPDNALVAFDALSHCNTFTDSCSVTDVERLMKGHENDAAFWMQKASFLLQNKQEQQALAAMEHMISEPLYFNAWGEHLAAFKQAYVTAGAADVARTMIGVVMVASATIEGYQPLAHYCMKVEATNAAALDMCLRAGQRMANSPSTMLVNSIGLSFQQRVYRLTNAEAGLAQVAEKRAEFDKVQQEASLMQLLMYFDRKRFNDWLDNIRNAGELEGTRLTTQQILLETQAPDFDPCLVNW</sequence>
<keyword evidence="2" id="KW-1185">Reference proteome</keyword>
<reference evidence="1 2" key="1">
    <citation type="submission" date="2021-03" db="EMBL/GenBank/DDBJ databases">
        <title>Novel species identification of genus Shewanella.</title>
        <authorList>
            <person name="Liu G."/>
            <person name="Zhang Q."/>
        </authorList>
    </citation>
    <scope>NUCLEOTIDE SEQUENCE [LARGE SCALE GENOMIC DNA]</scope>
    <source>
        <strain evidence="1 2">FJAT-51800</strain>
    </source>
</reference>
<protein>
    <submittedName>
        <fullName evidence="1">Uncharacterized protein</fullName>
    </submittedName>
</protein>
<dbReference type="EMBL" id="CP071503">
    <property type="protein sequence ID" value="QSX32832.1"/>
    <property type="molecule type" value="Genomic_DNA"/>
</dbReference>
<name>A0ABX7QN04_9GAMM</name>
<dbReference type="RefSeq" id="WP_207354072.1">
    <property type="nucleotide sequence ID" value="NZ_CP071503.1"/>
</dbReference>
<organism evidence="1 2">
    <name type="scientific">Shewanella avicenniae</name>
    <dbReference type="NCBI Taxonomy" id="2814294"/>
    <lineage>
        <taxon>Bacteria</taxon>
        <taxon>Pseudomonadati</taxon>
        <taxon>Pseudomonadota</taxon>
        <taxon>Gammaproteobacteria</taxon>
        <taxon>Alteromonadales</taxon>
        <taxon>Shewanellaceae</taxon>
        <taxon>Shewanella</taxon>
    </lineage>
</organism>
<dbReference type="Proteomes" id="UP000662770">
    <property type="component" value="Chromosome"/>
</dbReference>
<accession>A0ABX7QN04</accession>
<evidence type="ECO:0000313" key="1">
    <source>
        <dbReference type="EMBL" id="QSX32832.1"/>
    </source>
</evidence>
<gene>
    <name evidence="1" type="ORF">JYB87_13915</name>
</gene>